<sequence>MDSTSYEKLSKILASMKKDLGNLEKFMEEFNPVPVKHENVEGEKAIETPQTPKRPARELTVPGAPERPPKKVTKKAKKTEDSDENLTSTAPVEKVAKNTDNGTRTLGRDSKQNPTRATIIEQFGLVEGDDKKAFEKAFDKARKMVVKYINELTDEEYDNGDDIKFIIACAEKVNGKKQEVVDIVTLTIDELSKLKLTEDTEKGPGVYWDSANGRPVTGPARDVESEDLVEVKHNGTEYLVDVATSRVYDVDEKFLGFAGFYPFDDDAFETVVCKDKTNFVTDGGYVLGKVVS</sequence>
<proteinExistence type="predicted"/>
<feature type="region of interest" description="Disordered" evidence="1">
    <location>
        <begin position="34"/>
        <end position="93"/>
    </location>
</feature>
<feature type="compositionally biased region" description="Basic and acidic residues" evidence="1">
    <location>
        <begin position="35"/>
        <end position="46"/>
    </location>
</feature>
<dbReference type="AlphaFoldDB" id="A0A6C0CG73"/>
<dbReference type="EMBL" id="MN739416">
    <property type="protein sequence ID" value="QHT03766.1"/>
    <property type="molecule type" value="Genomic_DNA"/>
</dbReference>
<organism evidence="2">
    <name type="scientific">viral metagenome</name>
    <dbReference type="NCBI Taxonomy" id="1070528"/>
    <lineage>
        <taxon>unclassified sequences</taxon>
        <taxon>metagenomes</taxon>
        <taxon>organismal metagenomes</taxon>
    </lineage>
</organism>
<reference evidence="2" key="1">
    <citation type="journal article" date="2020" name="Nature">
        <title>Giant virus diversity and host interactions through global metagenomics.</title>
        <authorList>
            <person name="Schulz F."/>
            <person name="Roux S."/>
            <person name="Paez-Espino D."/>
            <person name="Jungbluth S."/>
            <person name="Walsh D.A."/>
            <person name="Denef V.J."/>
            <person name="McMahon K.D."/>
            <person name="Konstantinidis K.T."/>
            <person name="Eloe-Fadrosh E.A."/>
            <person name="Kyrpides N.C."/>
            <person name="Woyke T."/>
        </authorList>
    </citation>
    <scope>NUCLEOTIDE SEQUENCE</scope>
    <source>
        <strain evidence="2">GVMAG-M-3300021120-1</strain>
    </source>
</reference>
<evidence type="ECO:0000256" key="1">
    <source>
        <dbReference type="SAM" id="MobiDB-lite"/>
    </source>
</evidence>
<accession>A0A6C0CG73</accession>
<evidence type="ECO:0000313" key="2">
    <source>
        <dbReference type="EMBL" id="QHT03766.1"/>
    </source>
</evidence>
<name>A0A6C0CG73_9ZZZZ</name>
<protein>
    <submittedName>
        <fullName evidence="2">Uncharacterized protein</fullName>
    </submittedName>
</protein>